<evidence type="ECO:0000313" key="3">
    <source>
        <dbReference type="Proteomes" id="UP000006158"/>
    </source>
</evidence>
<dbReference type="KEGG" id="msg:MSMEI_5406"/>
<proteinExistence type="predicted"/>
<dbReference type="Proteomes" id="UP000006158">
    <property type="component" value="Chromosome"/>
</dbReference>
<name>I7G817_MYCS2</name>
<gene>
    <name evidence="2" type="ordered locus">MSMEI_5406</name>
</gene>
<sequence length="105" mass="10709">MEMSSEKTKRYTLGALGMGAIASAALCMAGTASAAPTEQSVEQTVKSLQTSGYHVIVNKTGAAPLSSCKVVGVRPGQTHSTNDSRGGGSIKTTIISQTVYVDVAC</sequence>
<evidence type="ECO:0000313" key="2">
    <source>
        <dbReference type="EMBL" id="AFP41847.1"/>
    </source>
</evidence>
<reference evidence="2 3" key="2">
    <citation type="journal article" date="2009" name="Genome Res.">
        <title>Ortho-proteogenomics: multiple proteomes investigation through orthology and a new MS-based protocol.</title>
        <authorList>
            <person name="Gallien S."/>
            <person name="Perrodou E."/>
            <person name="Carapito C."/>
            <person name="Deshayes C."/>
            <person name="Reyrat J.M."/>
            <person name="Van Dorsselaer A."/>
            <person name="Poch O."/>
            <person name="Schaeffer C."/>
            <person name="Lecompte O."/>
        </authorList>
    </citation>
    <scope>NUCLEOTIDE SEQUENCE [LARGE SCALE GENOMIC DNA]</scope>
    <source>
        <strain evidence="3">ATCC 700084 / mc(2)155</strain>
    </source>
</reference>
<dbReference type="AlphaFoldDB" id="I7G817"/>
<accession>I7G817</accession>
<dbReference type="PATRIC" id="fig|246196.56.peg.5531"/>
<evidence type="ECO:0008006" key="4">
    <source>
        <dbReference type="Google" id="ProtNLM"/>
    </source>
</evidence>
<feature type="chain" id="PRO_5003709837" description="PASTA domain-containing protein" evidence="1">
    <location>
        <begin position="35"/>
        <end position="105"/>
    </location>
</feature>
<protein>
    <recommendedName>
        <fullName evidence="4">PASTA domain-containing protein</fullName>
    </recommendedName>
</protein>
<organism evidence="2 3">
    <name type="scientific">Mycolicibacterium smegmatis (strain ATCC 700084 / mc(2)155)</name>
    <name type="common">Mycobacterium smegmatis</name>
    <dbReference type="NCBI Taxonomy" id="246196"/>
    <lineage>
        <taxon>Bacteria</taxon>
        <taxon>Bacillati</taxon>
        <taxon>Actinomycetota</taxon>
        <taxon>Actinomycetes</taxon>
        <taxon>Mycobacteriales</taxon>
        <taxon>Mycobacteriaceae</taxon>
        <taxon>Mycolicibacterium</taxon>
    </lineage>
</organism>
<keyword evidence="1" id="KW-0732">Signal</keyword>
<feature type="signal peptide" evidence="1">
    <location>
        <begin position="1"/>
        <end position="34"/>
    </location>
</feature>
<dbReference type="EMBL" id="CP001663">
    <property type="protein sequence ID" value="AFP41847.1"/>
    <property type="molecule type" value="Genomic_DNA"/>
</dbReference>
<evidence type="ECO:0000256" key="1">
    <source>
        <dbReference type="SAM" id="SignalP"/>
    </source>
</evidence>
<reference evidence="2 3" key="1">
    <citation type="journal article" date="2007" name="Genome Biol.">
        <title>Interrupted coding sequences in Mycobacterium smegmatis: authentic mutations or sequencing errors?</title>
        <authorList>
            <person name="Deshayes C."/>
            <person name="Perrodou E."/>
            <person name="Gallien S."/>
            <person name="Euphrasie D."/>
            <person name="Schaeffer C."/>
            <person name="Van-Dorsselaer A."/>
            <person name="Poch O."/>
            <person name="Lecompte O."/>
            <person name="Reyrat J.M."/>
        </authorList>
    </citation>
    <scope>NUCLEOTIDE SEQUENCE [LARGE SCALE GENOMIC DNA]</scope>
    <source>
        <strain evidence="3">ATCC 700084 / mc(2)155</strain>
    </source>
</reference>